<sequence>MYDKVRDPVKTRKSTIAASAFLLSACSLLGACKTTGDLDETGGITAIRTACPSVAVPASTGDITVFDPATSRDASAVDVTAVLTKVRSTCTDSGADILTSVTFSVEGRRTSTDGARDVTLPYFVTVVQGGSAVVAKRIGHATLHFEPGQARASIQGTGSATVARSAATLSDDVRKKLTEKRRPGDQEAAVDPLTRPEIRAAVLRSTFEALVGFQLTNDQLKYNATR</sequence>
<comment type="caution">
    <text evidence="2">The sequence shown here is derived from an EMBL/GenBank/DDBJ whole genome shotgun (WGS) entry which is preliminary data.</text>
</comment>
<gene>
    <name evidence="2" type="ORF">GCM10011395_08430</name>
</gene>
<evidence type="ECO:0000313" key="2">
    <source>
        <dbReference type="EMBL" id="GGA40470.1"/>
    </source>
</evidence>
<keyword evidence="1" id="KW-0732">Signal</keyword>
<organism evidence="2 3">
    <name type="scientific">Sphingomonas psychrolutea</name>
    <dbReference type="NCBI Taxonomy" id="1259676"/>
    <lineage>
        <taxon>Bacteria</taxon>
        <taxon>Pseudomonadati</taxon>
        <taxon>Pseudomonadota</taxon>
        <taxon>Alphaproteobacteria</taxon>
        <taxon>Sphingomonadales</taxon>
        <taxon>Sphingomonadaceae</taxon>
        <taxon>Sphingomonas</taxon>
    </lineage>
</organism>
<dbReference type="PROSITE" id="PS51257">
    <property type="entry name" value="PROKAR_LIPOPROTEIN"/>
    <property type="match status" value="1"/>
</dbReference>
<evidence type="ECO:0008006" key="4">
    <source>
        <dbReference type="Google" id="ProtNLM"/>
    </source>
</evidence>
<dbReference type="EMBL" id="BMDW01000004">
    <property type="protein sequence ID" value="GGA40470.1"/>
    <property type="molecule type" value="Genomic_DNA"/>
</dbReference>
<reference evidence="3" key="1">
    <citation type="journal article" date="2019" name="Int. J. Syst. Evol. Microbiol.">
        <title>The Global Catalogue of Microorganisms (GCM) 10K type strain sequencing project: providing services to taxonomists for standard genome sequencing and annotation.</title>
        <authorList>
            <consortium name="The Broad Institute Genomics Platform"/>
            <consortium name="The Broad Institute Genome Sequencing Center for Infectious Disease"/>
            <person name="Wu L."/>
            <person name="Ma J."/>
        </authorList>
    </citation>
    <scope>NUCLEOTIDE SEQUENCE [LARGE SCALE GENOMIC DNA]</scope>
    <source>
        <strain evidence="3">CGMCC 1.10106</strain>
    </source>
</reference>
<evidence type="ECO:0000313" key="3">
    <source>
        <dbReference type="Proteomes" id="UP000618591"/>
    </source>
</evidence>
<evidence type="ECO:0000256" key="1">
    <source>
        <dbReference type="SAM" id="SignalP"/>
    </source>
</evidence>
<protein>
    <recommendedName>
        <fullName evidence="4">Lipoprotein</fullName>
    </recommendedName>
</protein>
<keyword evidence="3" id="KW-1185">Reference proteome</keyword>
<feature type="chain" id="PRO_5047164540" description="Lipoprotein" evidence="1">
    <location>
        <begin position="31"/>
        <end position="226"/>
    </location>
</feature>
<dbReference type="Proteomes" id="UP000618591">
    <property type="component" value="Unassembled WGS sequence"/>
</dbReference>
<feature type="signal peptide" evidence="1">
    <location>
        <begin position="1"/>
        <end position="30"/>
    </location>
</feature>
<accession>A0ABQ1GBH7</accession>
<proteinExistence type="predicted"/>
<name>A0ABQ1GBH7_9SPHN</name>